<dbReference type="Pfam" id="PF13921">
    <property type="entry name" value="Myb_DNA-bind_6"/>
    <property type="match status" value="1"/>
</dbReference>
<organism evidence="7 8">
    <name type="scientific">Hexamita inflata</name>
    <dbReference type="NCBI Taxonomy" id="28002"/>
    <lineage>
        <taxon>Eukaryota</taxon>
        <taxon>Metamonada</taxon>
        <taxon>Diplomonadida</taxon>
        <taxon>Hexamitidae</taxon>
        <taxon>Hexamitinae</taxon>
        <taxon>Hexamita</taxon>
    </lineage>
</organism>
<dbReference type="SMART" id="SM00717">
    <property type="entry name" value="SANT"/>
    <property type="match status" value="2"/>
</dbReference>
<dbReference type="SUPFAM" id="SSF46689">
    <property type="entry name" value="Homeodomain-like"/>
    <property type="match status" value="2"/>
</dbReference>
<dbReference type="InterPro" id="IPR009057">
    <property type="entry name" value="Homeodomain-like_sf"/>
</dbReference>
<evidence type="ECO:0000256" key="2">
    <source>
        <dbReference type="ARBA" id="ARBA00023125"/>
    </source>
</evidence>
<comment type="caution">
    <text evidence="7">The sequence shown here is derived from an EMBL/GenBank/DDBJ whole genome shotgun (WGS) entry which is preliminary data.</text>
</comment>
<dbReference type="CDD" id="cd00167">
    <property type="entry name" value="SANT"/>
    <property type="match status" value="1"/>
</dbReference>
<dbReference type="EMBL" id="CAXDID020000013">
    <property type="protein sequence ID" value="CAL5981627.1"/>
    <property type="molecule type" value="Genomic_DNA"/>
</dbReference>
<name>A0ABP1GXV8_9EUKA</name>
<keyword evidence="4" id="KW-0539">Nucleus</keyword>
<evidence type="ECO:0000256" key="3">
    <source>
        <dbReference type="ARBA" id="ARBA00023163"/>
    </source>
</evidence>
<dbReference type="Proteomes" id="UP001642409">
    <property type="component" value="Unassembled WGS sequence"/>
</dbReference>
<keyword evidence="2" id="KW-0238">DNA-binding</keyword>
<dbReference type="Gene3D" id="1.10.10.60">
    <property type="entry name" value="Homeodomain-like"/>
    <property type="match status" value="1"/>
</dbReference>
<feature type="domain" description="Myb-like" evidence="5">
    <location>
        <begin position="1"/>
        <end position="53"/>
    </location>
</feature>
<evidence type="ECO:0000259" key="5">
    <source>
        <dbReference type="PROSITE" id="PS50090"/>
    </source>
</evidence>
<evidence type="ECO:0000313" key="7">
    <source>
        <dbReference type="EMBL" id="CAL5981627.1"/>
    </source>
</evidence>
<proteinExistence type="predicted"/>
<dbReference type="InterPro" id="IPR001005">
    <property type="entry name" value="SANT/Myb"/>
</dbReference>
<dbReference type="InterPro" id="IPR017930">
    <property type="entry name" value="Myb_dom"/>
</dbReference>
<sequence>MSRQQHWSESEKSLLNDLVCKYKQNSRVNWKTVSSCLQGRTPSQCKMQYRGVLNKNVEKTNFEWTDEKLIELEIIVIVYGTKWKFIQQNYFPYLKTVQLQLRYQQVKKDHAIFDYLSKNAYNLKSITDKDAKVLKLAQLRLQLLRKIFKNLSSHQPDITAVDPLELQYYKLAVKGDHVEFDIKQQRNSVLYSYNLNEEEAKINRLLGLKIVPDTRSDEEQNYSLSNLINSEECIL</sequence>
<protein>
    <submittedName>
        <fullName evidence="7">Myb-like_DNA-binding domain-containing protein</fullName>
    </submittedName>
</protein>
<keyword evidence="1" id="KW-0805">Transcription regulation</keyword>
<keyword evidence="3" id="KW-0804">Transcription</keyword>
<dbReference type="PROSITE" id="PS50090">
    <property type="entry name" value="MYB_LIKE"/>
    <property type="match status" value="1"/>
</dbReference>
<dbReference type="PROSITE" id="PS51294">
    <property type="entry name" value="HTH_MYB"/>
    <property type="match status" value="1"/>
</dbReference>
<feature type="domain" description="HTH myb-type" evidence="6">
    <location>
        <begin position="1"/>
        <end position="57"/>
    </location>
</feature>
<evidence type="ECO:0000259" key="6">
    <source>
        <dbReference type="PROSITE" id="PS51294"/>
    </source>
</evidence>
<dbReference type="InterPro" id="IPR051575">
    <property type="entry name" value="Myb-like_DNA-bd"/>
</dbReference>
<evidence type="ECO:0000256" key="4">
    <source>
        <dbReference type="ARBA" id="ARBA00023242"/>
    </source>
</evidence>
<reference evidence="7 8" key="1">
    <citation type="submission" date="2024-07" db="EMBL/GenBank/DDBJ databases">
        <authorList>
            <person name="Akdeniz Z."/>
        </authorList>
    </citation>
    <scope>NUCLEOTIDE SEQUENCE [LARGE SCALE GENOMIC DNA]</scope>
</reference>
<evidence type="ECO:0000313" key="8">
    <source>
        <dbReference type="Proteomes" id="UP001642409"/>
    </source>
</evidence>
<evidence type="ECO:0000256" key="1">
    <source>
        <dbReference type="ARBA" id="ARBA00023015"/>
    </source>
</evidence>
<keyword evidence="8" id="KW-1185">Reference proteome</keyword>
<gene>
    <name evidence="7" type="ORF">HINF_LOCUS6750</name>
</gene>
<accession>A0ABP1GXV8</accession>
<dbReference type="PANTHER" id="PTHR46621">
    <property type="entry name" value="SNRNA-ACTIVATING PROTEIN COMPLEX SUBUNIT 4"/>
    <property type="match status" value="1"/>
</dbReference>
<dbReference type="PANTHER" id="PTHR46621:SF1">
    <property type="entry name" value="SNRNA-ACTIVATING PROTEIN COMPLEX SUBUNIT 4"/>
    <property type="match status" value="1"/>
</dbReference>